<keyword evidence="2" id="KW-1185">Reference proteome</keyword>
<accession>A0ABU4RQR9</accession>
<protein>
    <submittedName>
        <fullName evidence="1">Uncharacterized protein</fullName>
    </submittedName>
</protein>
<gene>
    <name evidence="1" type="ORF">SCD90_08085</name>
</gene>
<proteinExistence type="predicted"/>
<name>A0ABU4RQR9_9HYPH</name>
<evidence type="ECO:0000313" key="1">
    <source>
        <dbReference type="EMBL" id="MDX6806020.1"/>
    </source>
</evidence>
<dbReference type="EMBL" id="JAXAFJ010000004">
    <property type="protein sequence ID" value="MDX6806020.1"/>
    <property type="molecule type" value="Genomic_DNA"/>
</dbReference>
<evidence type="ECO:0000313" key="2">
    <source>
        <dbReference type="Proteomes" id="UP001274321"/>
    </source>
</evidence>
<organism evidence="1 2">
    <name type="scientific">Terrihabitans rhizophilus</name>
    <dbReference type="NCBI Taxonomy" id="3092662"/>
    <lineage>
        <taxon>Bacteria</taxon>
        <taxon>Pseudomonadati</taxon>
        <taxon>Pseudomonadota</taxon>
        <taxon>Alphaproteobacteria</taxon>
        <taxon>Hyphomicrobiales</taxon>
        <taxon>Terrihabitans</taxon>
    </lineage>
</organism>
<dbReference type="Proteomes" id="UP001274321">
    <property type="component" value="Unassembled WGS sequence"/>
</dbReference>
<reference evidence="1 2" key="1">
    <citation type="submission" date="2023-11" db="EMBL/GenBank/DDBJ databases">
        <authorList>
            <person name="Bao R."/>
        </authorList>
    </citation>
    <scope>NUCLEOTIDE SEQUENCE [LARGE SCALE GENOMIC DNA]</scope>
    <source>
        <strain evidence="1 2">PJ23</strain>
    </source>
</reference>
<comment type="caution">
    <text evidence="1">The sequence shown here is derived from an EMBL/GenBank/DDBJ whole genome shotgun (WGS) entry which is preliminary data.</text>
</comment>
<sequence>MHRVTGRSPKGNIVAAVVEGREKALHKADEFIEDGFSDIKVGRLDETELSLKEFRNMADSDSLAAAPPESR</sequence>
<dbReference type="RefSeq" id="WP_319844151.1">
    <property type="nucleotide sequence ID" value="NZ_JAXAFJ010000004.1"/>
</dbReference>